<reference evidence="1 2" key="1">
    <citation type="submission" date="2018-06" db="EMBL/GenBank/DDBJ databases">
        <authorList>
            <consortium name="Pathogen Informatics"/>
            <person name="Doyle S."/>
        </authorList>
    </citation>
    <scope>NUCLEOTIDE SEQUENCE [LARGE SCALE GENOMIC DNA]</scope>
    <source>
        <strain evidence="1 2">NCTC7915</strain>
    </source>
</reference>
<evidence type="ECO:0000313" key="2">
    <source>
        <dbReference type="Proteomes" id="UP000254118"/>
    </source>
</evidence>
<dbReference type="InterPro" id="IPR045596">
    <property type="entry name" value="DUF6459"/>
</dbReference>
<dbReference type="Pfam" id="PF20060">
    <property type="entry name" value="DUF6459"/>
    <property type="match status" value="1"/>
</dbReference>
<accession>A0AA46BMB1</accession>
<protein>
    <submittedName>
        <fullName evidence="1">Uncharacterized protein</fullName>
    </submittedName>
</protein>
<organism evidence="1 2">
    <name type="scientific">Dermatophilus congolensis</name>
    <dbReference type="NCBI Taxonomy" id="1863"/>
    <lineage>
        <taxon>Bacteria</taxon>
        <taxon>Bacillati</taxon>
        <taxon>Actinomycetota</taxon>
        <taxon>Actinomycetes</taxon>
        <taxon>Micrococcales</taxon>
        <taxon>Dermatophilaceae</taxon>
        <taxon>Dermatophilus</taxon>
    </lineage>
</organism>
<dbReference type="Proteomes" id="UP000254118">
    <property type="component" value="Unassembled WGS sequence"/>
</dbReference>
<name>A0AA46BMB1_9MICO</name>
<evidence type="ECO:0000313" key="1">
    <source>
        <dbReference type="EMBL" id="STD06813.1"/>
    </source>
</evidence>
<dbReference type="AlphaFoldDB" id="A0AA46BMB1"/>
<comment type="caution">
    <text evidence="1">The sequence shown here is derived from an EMBL/GenBank/DDBJ whole genome shotgun (WGS) entry which is preliminary data.</text>
</comment>
<dbReference type="RefSeq" id="WP_115029847.1">
    <property type="nucleotide sequence ID" value="NZ_UFYA01000001.1"/>
</dbReference>
<dbReference type="EMBL" id="UFYA01000001">
    <property type="protein sequence ID" value="STD06813.1"/>
    <property type="molecule type" value="Genomic_DNA"/>
</dbReference>
<proteinExistence type="predicted"/>
<gene>
    <name evidence="1" type="ORF">NCTC7915_00687</name>
</gene>
<sequence length="181" mass="20193">MTDSATNSTTIPSTTIGSWRIYPSPSNIPTHATVITRTRPTTLEPENPTPYAQDRLDIQLTPARSTTATRPTEPEILPPAENYVGRLAVTLFEVLRGRRPLSTLARFVSPKIHGSLDRRRHRAGSTMKIKPVRLRTVVGSTPKNGIYDAAVILEEEGVIHTMALRITQNRGRWIVTELYLD</sequence>